<sequence>MQTWAKLFLITSEITLSSPWQKPKLQVGRSRSPPRRERIVEREEKRARSYSRRPMLKRATTPPSKTRKHSPTPEEEEEKDIVRERDNSPSPKRGRPETEQDRSDYSESPRENSRSPVRESPAAERYQSPSDANGRSRSHNPTASPRDNRSPVDDDDNHQSPRGPHQTPTQILSPNPLHTPIGGRPQRDEHTRKNRVKNGGRSRPHALHAPLTSFPRAGDWIHALHARTQGRRRPSVWTQRRSLMEESTSTSGSMIKLNASNYAIWKPKMEDNGVKPTTKKDEDWKRKNRKTIGQI</sequence>
<reference evidence="3" key="1">
    <citation type="journal article" date="2020" name="Nat. Commun.">
        <title>Genome assembly of wild tea tree DASZ reveals pedigree and selection history of tea varieties.</title>
        <authorList>
            <person name="Zhang W."/>
            <person name="Zhang Y."/>
            <person name="Qiu H."/>
            <person name="Guo Y."/>
            <person name="Wan H."/>
            <person name="Zhang X."/>
            <person name="Scossa F."/>
            <person name="Alseekh S."/>
            <person name="Zhang Q."/>
            <person name="Wang P."/>
            <person name="Xu L."/>
            <person name="Schmidt M.H."/>
            <person name="Jia X."/>
            <person name="Li D."/>
            <person name="Zhu A."/>
            <person name="Guo F."/>
            <person name="Chen W."/>
            <person name="Ni D."/>
            <person name="Usadel B."/>
            <person name="Fernie A.R."/>
            <person name="Wen W."/>
        </authorList>
    </citation>
    <scope>NUCLEOTIDE SEQUENCE [LARGE SCALE GENOMIC DNA]</scope>
    <source>
        <strain evidence="3">cv. G240</strain>
    </source>
</reference>
<proteinExistence type="predicted"/>
<accession>A0A7J7HNS1</accession>
<feature type="compositionally biased region" description="Basic and acidic residues" evidence="1">
    <location>
        <begin position="94"/>
        <end position="117"/>
    </location>
</feature>
<evidence type="ECO:0000313" key="3">
    <source>
        <dbReference type="Proteomes" id="UP000593564"/>
    </source>
</evidence>
<feature type="region of interest" description="Disordered" evidence="1">
    <location>
        <begin position="269"/>
        <end position="295"/>
    </location>
</feature>
<organism evidence="2 3">
    <name type="scientific">Camellia sinensis</name>
    <name type="common">Tea plant</name>
    <name type="synonym">Thea sinensis</name>
    <dbReference type="NCBI Taxonomy" id="4442"/>
    <lineage>
        <taxon>Eukaryota</taxon>
        <taxon>Viridiplantae</taxon>
        <taxon>Streptophyta</taxon>
        <taxon>Embryophyta</taxon>
        <taxon>Tracheophyta</taxon>
        <taxon>Spermatophyta</taxon>
        <taxon>Magnoliopsida</taxon>
        <taxon>eudicotyledons</taxon>
        <taxon>Gunneridae</taxon>
        <taxon>Pentapetalae</taxon>
        <taxon>asterids</taxon>
        <taxon>Ericales</taxon>
        <taxon>Theaceae</taxon>
        <taxon>Camellia</taxon>
    </lineage>
</organism>
<dbReference type="AlphaFoldDB" id="A0A7J7HNS1"/>
<evidence type="ECO:0000313" key="2">
    <source>
        <dbReference type="EMBL" id="KAF5953861.1"/>
    </source>
</evidence>
<feature type="compositionally biased region" description="Basic and acidic residues" evidence="1">
    <location>
        <begin position="34"/>
        <end position="47"/>
    </location>
</feature>
<feature type="compositionally biased region" description="Basic residues" evidence="1">
    <location>
        <begin position="286"/>
        <end position="295"/>
    </location>
</feature>
<dbReference type="Proteomes" id="UP000593564">
    <property type="component" value="Unassembled WGS sequence"/>
</dbReference>
<name>A0A7J7HNS1_CAMSI</name>
<reference evidence="2 3" key="2">
    <citation type="submission" date="2020-07" db="EMBL/GenBank/DDBJ databases">
        <title>Genome assembly of wild tea tree DASZ reveals pedigree and selection history of tea varieties.</title>
        <authorList>
            <person name="Zhang W."/>
        </authorList>
    </citation>
    <scope>NUCLEOTIDE SEQUENCE [LARGE SCALE GENOMIC DNA]</scope>
    <source>
        <strain evidence="3">cv. G240</strain>
        <tissue evidence="2">Leaf</tissue>
    </source>
</reference>
<gene>
    <name evidence="2" type="ORF">HYC85_006717</name>
</gene>
<feature type="compositionally biased region" description="Polar residues" evidence="1">
    <location>
        <begin position="127"/>
        <end position="145"/>
    </location>
</feature>
<evidence type="ECO:0000256" key="1">
    <source>
        <dbReference type="SAM" id="MobiDB-lite"/>
    </source>
</evidence>
<protein>
    <submittedName>
        <fullName evidence="2">Uncharacterized protein</fullName>
    </submittedName>
</protein>
<dbReference type="EMBL" id="JACBKZ010000003">
    <property type="protein sequence ID" value="KAF5953861.1"/>
    <property type="molecule type" value="Genomic_DNA"/>
</dbReference>
<feature type="compositionally biased region" description="Basic and acidic residues" evidence="1">
    <location>
        <begin position="269"/>
        <end position="285"/>
    </location>
</feature>
<comment type="caution">
    <text evidence="2">The sequence shown here is derived from an EMBL/GenBank/DDBJ whole genome shotgun (WGS) entry which is preliminary data.</text>
</comment>
<feature type="region of interest" description="Disordered" evidence="1">
    <location>
        <begin position="17"/>
        <end position="211"/>
    </location>
</feature>
<feature type="compositionally biased region" description="Basic residues" evidence="1">
    <location>
        <begin position="192"/>
        <end position="206"/>
    </location>
</feature>
<keyword evidence="3" id="KW-1185">Reference proteome</keyword>